<protein>
    <recommendedName>
        <fullName evidence="2">VTT domain-containing protein</fullName>
    </recommendedName>
</protein>
<feature type="transmembrane region" description="Helical" evidence="1">
    <location>
        <begin position="164"/>
        <end position="181"/>
    </location>
</feature>
<feature type="transmembrane region" description="Helical" evidence="1">
    <location>
        <begin position="42"/>
        <end position="63"/>
    </location>
</feature>
<dbReference type="InterPro" id="IPR032816">
    <property type="entry name" value="VTT_dom"/>
</dbReference>
<dbReference type="Proteomes" id="UP000186553">
    <property type="component" value="Unassembled WGS sequence"/>
</dbReference>
<comment type="caution">
    <text evidence="3">The sequence shown here is derived from an EMBL/GenBank/DDBJ whole genome shotgun (WGS) entry which is preliminary data.</text>
</comment>
<evidence type="ECO:0000256" key="1">
    <source>
        <dbReference type="SAM" id="Phobius"/>
    </source>
</evidence>
<dbReference type="Pfam" id="PF09335">
    <property type="entry name" value="VTT_dom"/>
    <property type="match status" value="1"/>
</dbReference>
<sequence length="189" mass="22121">MFDWSALLQHYGYLAVFVGAFFEGETVLLLGAYAVQQHLFSFWTLIAVAMVGGFLGDQMYYYLGKKYGYSFIKNRPKLNQKFQRASQLILRYPTLTILLMRFLWGLRTIIPMSFGIVHYPAVRYFLMNLIASFIWAFVVVSVGLQISHWLHVFWHLLLPHQHKIVITVAVIICIVFTRMMYGRIIKLQK</sequence>
<feature type="transmembrane region" description="Helical" evidence="1">
    <location>
        <begin position="122"/>
        <end position="144"/>
    </location>
</feature>
<evidence type="ECO:0000259" key="2">
    <source>
        <dbReference type="Pfam" id="PF09335"/>
    </source>
</evidence>
<dbReference type="AlphaFoldDB" id="A0A1C3CYC4"/>
<feature type="transmembrane region" description="Helical" evidence="1">
    <location>
        <begin position="12"/>
        <end position="35"/>
    </location>
</feature>
<keyword evidence="1" id="KW-1133">Transmembrane helix</keyword>
<organism evidence="3 4">
    <name type="scientific">Acinetobacter celticus</name>
    <dbReference type="NCBI Taxonomy" id="1891224"/>
    <lineage>
        <taxon>Bacteria</taxon>
        <taxon>Pseudomonadati</taxon>
        <taxon>Pseudomonadota</taxon>
        <taxon>Gammaproteobacteria</taxon>
        <taxon>Moraxellales</taxon>
        <taxon>Moraxellaceae</taxon>
        <taxon>Acinetobacter</taxon>
    </lineage>
</organism>
<feature type="transmembrane region" description="Helical" evidence="1">
    <location>
        <begin position="89"/>
        <end position="110"/>
    </location>
</feature>
<gene>
    <name evidence="3" type="ORF">BBP83_05195</name>
</gene>
<dbReference type="PANTHER" id="PTHR42709:SF2">
    <property type="entry name" value="INNER MEMBRANE PROTEIN YOHD"/>
    <property type="match status" value="1"/>
</dbReference>
<dbReference type="PANTHER" id="PTHR42709">
    <property type="entry name" value="ALKALINE PHOSPHATASE LIKE PROTEIN"/>
    <property type="match status" value="1"/>
</dbReference>
<dbReference type="InterPro" id="IPR051311">
    <property type="entry name" value="DedA_domain"/>
</dbReference>
<accession>A0A1C3CYC4</accession>
<reference evidence="3 4" key="1">
    <citation type="submission" date="2016-07" db="EMBL/GenBank/DDBJ databases">
        <title>Acinetobacter sp. ANC 4603.</title>
        <authorList>
            <person name="Radolfova-Krizova L."/>
            <person name="Nemec A."/>
        </authorList>
    </citation>
    <scope>NUCLEOTIDE SEQUENCE [LARGE SCALE GENOMIC DNA]</scope>
    <source>
        <strain evidence="3 4">ANC 4603</strain>
    </source>
</reference>
<dbReference type="OrthoDB" id="948134at2"/>
<keyword evidence="4" id="KW-1185">Reference proteome</keyword>
<keyword evidence="1" id="KW-0472">Membrane</keyword>
<name>A0A1C3CYC4_9GAMM</name>
<dbReference type="STRING" id="1891224.BBP83_05195"/>
<dbReference type="GO" id="GO:0005886">
    <property type="term" value="C:plasma membrane"/>
    <property type="evidence" value="ECO:0007669"/>
    <property type="project" value="UniProtKB-ARBA"/>
</dbReference>
<keyword evidence="1" id="KW-0812">Transmembrane</keyword>
<proteinExistence type="predicted"/>
<evidence type="ECO:0000313" key="4">
    <source>
        <dbReference type="Proteomes" id="UP000186553"/>
    </source>
</evidence>
<dbReference type="EMBL" id="MBDL01000008">
    <property type="protein sequence ID" value="ODA13766.1"/>
    <property type="molecule type" value="Genomic_DNA"/>
</dbReference>
<dbReference type="RefSeq" id="WP_068886582.1">
    <property type="nucleotide sequence ID" value="NZ_CBCRUU010000001.1"/>
</dbReference>
<feature type="domain" description="VTT" evidence="2">
    <location>
        <begin position="39"/>
        <end position="143"/>
    </location>
</feature>
<evidence type="ECO:0000313" key="3">
    <source>
        <dbReference type="EMBL" id="ODA13766.1"/>
    </source>
</evidence>